<evidence type="ECO:0000313" key="1">
    <source>
        <dbReference type="EMBL" id="OCK80552.1"/>
    </source>
</evidence>
<dbReference type="EMBL" id="KV744955">
    <property type="protein sequence ID" value="OCK80552.1"/>
    <property type="molecule type" value="Genomic_DNA"/>
</dbReference>
<dbReference type="Proteomes" id="UP000250266">
    <property type="component" value="Unassembled WGS sequence"/>
</dbReference>
<gene>
    <name evidence="1" type="ORF">K432DRAFT_382110</name>
</gene>
<accession>A0A8E2JFJ9</accession>
<evidence type="ECO:0000313" key="2">
    <source>
        <dbReference type="Proteomes" id="UP000250266"/>
    </source>
</evidence>
<protein>
    <submittedName>
        <fullName evidence="1">Uncharacterized protein</fullName>
    </submittedName>
</protein>
<organism evidence="1 2">
    <name type="scientific">Lepidopterella palustris CBS 459.81</name>
    <dbReference type="NCBI Taxonomy" id="1314670"/>
    <lineage>
        <taxon>Eukaryota</taxon>
        <taxon>Fungi</taxon>
        <taxon>Dikarya</taxon>
        <taxon>Ascomycota</taxon>
        <taxon>Pezizomycotina</taxon>
        <taxon>Dothideomycetes</taxon>
        <taxon>Pleosporomycetidae</taxon>
        <taxon>Mytilinidiales</taxon>
        <taxon>Argynnaceae</taxon>
        <taxon>Lepidopterella</taxon>
    </lineage>
</organism>
<dbReference type="OrthoDB" id="3039231at2759"/>
<keyword evidence="2" id="KW-1185">Reference proteome</keyword>
<proteinExistence type="predicted"/>
<name>A0A8E2JFJ9_9PEZI</name>
<sequence length="184" mass="19520">MKAYRTMGGLTVPPYYGEHVLPTYASVVGIELVPNQPRSAPIISWNGWHQFLLHKILLEPETTFYHITRLLTALNLQISLNRTDFPLAPDPNALVKEARFRTEIYGLIRMGMRAGAMGGGMGMLGGGMAGASVYGGGNAHISSAAAHAMAQAMNQQASSMFNGSALTGAGFGVNQWFFGGGAGC</sequence>
<reference evidence="1 2" key="1">
    <citation type="journal article" date="2016" name="Nat. Commun.">
        <title>Ectomycorrhizal ecology is imprinted in the genome of the dominant symbiotic fungus Cenococcum geophilum.</title>
        <authorList>
            <consortium name="DOE Joint Genome Institute"/>
            <person name="Peter M."/>
            <person name="Kohler A."/>
            <person name="Ohm R.A."/>
            <person name="Kuo A."/>
            <person name="Krutzmann J."/>
            <person name="Morin E."/>
            <person name="Arend M."/>
            <person name="Barry K.W."/>
            <person name="Binder M."/>
            <person name="Choi C."/>
            <person name="Clum A."/>
            <person name="Copeland A."/>
            <person name="Grisel N."/>
            <person name="Haridas S."/>
            <person name="Kipfer T."/>
            <person name="LaButti K."/>
            <person name="Lindquist E."/>
            <person name="Lipzen A."/>
            <person name="Maire R."/>
            <person name="Meier B."/>
            <person name="Mihaltcheva S."/>
            <person name="Molinier V."/>
            <person name="Murat C."/>
            <person name="Poggeler S."/>
            <person name="Quandt C.A."/>
            <person name="Sperisen C."/>
            <person name="Tritt A."/>
            <person name="Tisserant E."/>
            <person name="Crous P.W."/>
            <person name="Henrissat B."/>
            <person name="Nehls U."/>
            <person name="Egli S."/>
            <person name="Spatafora J.W."/>
            <person name="Grigoriev I.V."/>
            <person name="Martin F.M."/>
        </authorList>
    </citation>
    <scope>NUCLEOTIDE SEQUENCE [LARGE SCALE GENOMIC DNA]</scope>
    <source>
        <strain evidence="1 2">CBS 459.81</strain>
    </source>
</reference>
<dbReference type="AlphaFoldDB" id="A0A8E2JFJ9"/>